<dbReference type="PANTHER" id="PTHR17490:SF10">
    <property type="entry name" value="THREONYLCARBAMOYL-AMP SYNTHASE"/>
    <property type="match status" value="1"/>
</dbReference>
<keyword evidence="10" id="KW-0809">Transit peptide</keyword>
<evidence type="ECO:0000256" key="10">
    <source>
        <dbReference type="ARBA" id="ARBA00022946"/>
    </source>
</evidence>
<reference evidence="17" key="1">
    <citation type="submission" date="2021-01" db="UniProtKB">
        <authorList>
            <consortium name="EnsemblMetazoa"/>
        </authorList>
    </citation>
    <scope>IDENTIFICATION</scope>
</reference>
<keyword evidence="18" id="KW-1185">Reference proteome</keyword>
<dbReference type="Gene3D" id="3.90.870.10">
    <property type="entry name" value="DHBP synthase"/>
    <property type="match status" value="1"/>
</dbReference>
<dbReference type="AlphaFoldDB" id="A0A7M5XEW8"/>
<evidence type="ECO:0000256" key="11">
    <source>
        <dbReference type="ARBA" id="ARBA00023128"/>
    </source>
</evidence>
<keyword evidence="8" id="KW-0963">Cytoplasm</keyword>
<accession>A0A7M5XEW8</accession>
<dbReference type="EC" id="2.7.7.87" evidence="5"/>
<feature type="domain" description="YrdC-like" evidence="16">
    <location>
        <begin position="21"/>
        <end position="209"/>
    </location>
</feature>
<comment type="catalytic activity">
    <reaction evidence="13">
        <text>L-threonine + hydrogencarbonate + ATP = L-threonylcarbamoyladenylate + diphosphate + H2O</text>
        <dbReference type="Rhea" id="RHEA:36407"/>
        <dbReference type="ChEBI" id="CHEBI:15377"/>
        <dbReference type="ChEBI" id="CHEBI:17544"/>
        <dbReference type="ChEBI" id="CHEBI:30616"/>
        <dbReference type="ChEBI" id="CHEBI:33019"/>
        <dbReference type="ChEBI" id="CHEBI:57926"/>
        <dbReference type="ChEBI" id="CHEBI:73682"/>
        <dbReference type="EC" id="2.7.7.87"/>
    </reaction>
</comment>
<comment type="subunit">
    <text evidence="15">Interacts with RSC1A1.</text>
</comment>
<evidence type="ECO:0000256" key="1">
    <source>
        <dbReference type="ARBA" id="ARBA00004173"/>
    </source>
</evidence>
<dbReference type="NCBIfam" id="TIGR00057">
    <property type="entry name" value="L-threonylcarbamoyladenylate synthase"/>
    <property type="match status" value="1"/>
</dbReference>
<comment type="similarity">
    <text evidence="4">Belongs to the SUA5 family.</text>
</comment>
<dbReference type="FunFam" id="3.90.870.10:FF:000007">
    <property type="entry name" value="YrdC N6-threonylcarbamoyltransferase domain containing"/>
    <property type="match status" value="1"/>
</dbReference>
<evidence type="ECO:0000259" key="16">
    <source>
        <dbReference type="PROSITE" id="PS51163"/>
    </source>
</evidence>
<dbReference type="GO" id="GO:0061710">
    <property type="term" value="F:L-threonylcarbamoyladenylate synthase"/>
    <property type="evidence" value="ECO:0007669"/>
    <property type="project" value="UniProtKB-EC"/>
</dbReference>
<dbReference type="Pfam" id="PF01300">
    <property type="entry name" value="Sua5_yciO_yrdC"/>
    <property type="match status" value="1"/>
</dbReference>
<dbReference type="PROSITE" id="PS51163">
    <property type="entry name" value="YRDC"/>
    <property type="match status" value="1"/>
</dbReference>
<evidence type="ECO:0000256" key="15">
    <source>
        <dbReference type="ARBA" id="ARBA00063146"/>
    </source>
</evidence>
<organism evidence="17 18">
    <name type="scientific">Clytia hemisphaerica</name>
    <dbReference type="NCBI Taxonomy" id="252671"/>
    <lineage>
        <taxon>Eukaryota</taxon>
        <taxon>Metazoa</taxon>
        <taxon>Cnidaria</taxon>
        <taxon>Hydrozoa</taxon>
        <taxon>Hydroidolina</taxon>
        <taxon>Leptothecata</taxon>
        <taxon>Obeliida</taxon>
        <taxon>Clytiidae</taxon>
        <taxon>Clytia</taxon>
    </lineage>
</organism>
<dbReference type="GeneID" id="136800982"/>
<dbReference type="GO" id="GO:0005886">
    <property type="term" value="C:plasma membrane"/>
    <property type="evidence" value="ECO:0007669"/>
    <property type="project" value="UniProtKB-SubCell"/>
</dbReference>
<evidence type="ECO:0000256" key="2">
    <source>
        <dbReference type="ARBA" id="ARBA00004202"/>
    </source>
</evidence>
<dbReference type="GO" id="GO:0005739">
    <property type="term" value="C:mitochondrion"/>
    <property type="evidence" value="ECO:0007669"/>
    <property type="project" value="UniProtKB-SubCell"/>
</dbReference>
<keyword evidence="12" id="KW-0472">Membrane</keyword>
<evidence type="ECO:0000256" key="8">
    <source>
        <dbReference type="ARBA" id="ARBA00022490"/>
    </source>
</evidence>
<evidence type="ECO:0000256" key="4">
    <source>
        <dbReference type="ARBA" id="ARBA00007663"/>
    </source>
</evidence>
<evidence type="ECO:0000256" key="6">
    <source>
        <dbReference type="ARBA" id="ARBA00015492"/>
    </source>
</evidence>
<name>A0A7M5XEW8_9CNID</name>
<evidence type="ECO:0000313" key="18">
    <source>
        <dbReference type="Proteomes" id="UP000594262"/>
    </source>
</evidence>
<dbReference type="OrthoDB" id="3648309at2759"/>
<keyword evidence="11" id="KW-0496">Mitochondrion</keyword>
<dbReference type="GO" id="GO:0003725">
    <property type="term" value="F:double-stranded RNA binding"/>
    <property type="evidence" value="ECO:0007669"/>
    <property type="project" value="InterPro"/>
</dbReference>
<dbReference type="GO" id="GO:0000049">
    <property type="term" value="F:tRNA binding"/>
    <property type="evidence" value="ECO:0007669"/>
    <property type="project" value="TreeGrafter"/>
</dbReference>
<evidence type="ECO:0000256" key="7">
    <source>
        <dbReference type="ARBA" id="ARBA00022475"/>
    </source>
</evidence>
<keyword evidence="9" id="KW-0808">Transferase</keyword>
<dbReference type="InterPro" id="IPR017945">
    <property type="entry name" value="DHBP_synth_RibB-like_a/b_dom"/>
</dbReference>
<dbReference type="InterPro" id="IPR006070">
    <property type="entry name" value="Sua5-like_dom"/>
</dbReference>
<proteinExistence type="inferred from homology"/>
<evidence type="ECO:0000256" key="14">
    <source>
        <dbReference type="ARBA" id="ARBA00058524"/>
    </source>
</evidence>
<dbReference type="Proteomes" id="UP000594262">
    <property type="component" value="Unplaced"/>
</dbReference>
<evidence type="ECO:0000256" key="12">
    <source>
        <dbReference type="ARBA" id="ARBA00023136"/>
    </source>
</evidence>
<evidence type="ECO:0000256" key="9">
    <source>
        <dbReference type="ARBA" id="ARBA00022679"/>
    </source>
</evidence>
<evidence type="ECO:0000313" key="17">
    <source>
        <dbReference type="EnsemblMetazoa" id="CLYHEMP022194.2"/>
    </source>
</evidence>
<protein>
    <recommendedName>
        <fullName evidence="6">Threonylcarbamoyl-AMP synthase</fullName>
        <ecNumber evidence="5">2.7.7.87</ecNumber>
    </recommendedName>
</protein>
<dbReference type="SUPFAM" id="SSF55821">
    <property type="entry name" value="YrdC/RibB"/>
    <property type="match status" value="1"/>
</dbReference>
<evidence type="ECO:0000256" key="13">
    <source>
        <dbReference type="ARBA" id="ARBA00048366"/>
    </source>
</evidence>
<dbReference type="RefSeq" id="XP_066913700.1">
    <property type="nucleotide sequence ID" value="XM_067057599.1"/>
</dbReference>
<keyword evidence="7" id="KW-1003">Cell membrane</keyword>
<evidence type="ECO:0000256" key="3">
    <source>
        <dbReference type="ARBA" id="ARBA00004496"/>
    </source>
</evidence>
<comment type="function">
    <text evidence="14">Cytoplasmic and mitochondrial threonylcarbamoyl-AMP synthase required for the formation of a threonylcarbamoyl group on adenosine at position 37 (t(6)A37) in tRNAs that read codons beginning with adenine. Catalyzes the conversion of L-threonine, HCO(3)(-)/CO(2) and ATP to give threonylcarbamoyl-AMP (TC-AMP) as the acyladenylate intermediate, with the release of diphosphate. Participates in t(6)A37 formation in cytoplasmic and mitochondrial tRNAs. May regulate the activity of some transporters.</text>
</comment>
<dbReference type="PANTHER" id="PTHR17490">
    <property type="entry name" value="SUA5"/>
    <property type="match status" value="1"/>
</dbReference>
<dbReference type="GO" id="GO:0006450">
    <property type="term" value="P:regulation of translational fidelity"/>
    <property type="evidence" value="ECO:0007669"/>
    <property type="project" value="TreeGrafter"/>
</dbReference>
<evidence type="ECO:0000256" key="5">
    <source>
        <dbReference type="ARBA" id="ARBA00012584"/>
    </source>
</evidence>
<sequence>MASTNILKLPSSGAEDKELLSEIVLKSKESLMQGNVIAVPTDTIYGVAALAQSTQAVDKMYDIKQRHKEKAVSICVGTIDDVKKWGKVSVNDDLLNDLLPGPVTLIFKRVDDLNPELNPTHDSIGIRIPLCPFIQNLAKACQQPLALTSANISSARSTLKIKEFEEIWPKLDIIVDGGTLSNSEQSRSGSTIVDLSSPGQFSIVRDGCSYDRVISILEGKHKLRNCSG</sequence>
<dbReference type="EnsemblMetazoa" id="CLYHEMT022194.2">
    <property type="protein sequence ID" value="CLYHEMP022194.2"/>
    <property type="gene ID" value="CLYHEMG022194"/>
</dbReference>
<comment type="subcellular location">
    <subcellularLocation>
        <location evidence="2">Cell membrane</location>
        <topology evidence="2">Peripheral membrane protein</topology>
    </subcellularLocation>
    <subcellularLocation>
        <location evidence="3">Cytoplasm</location>
    </subcellularLocation>
    <subcellularLocation>
        <location evidence="1">Mitochondrion</location>
    </subcellularLocation>
</comment>
<dbReference type="RefSeq" id="XP_066913708.1">
    <property type="nucleotide sequence ID" value="XM_067057607.1"/>
</dbReference>
<dbReference type="InterPro" id="IPR050156">
    <property type="entry name" value="TC-AMP_synthase_SUA5"/>
</dbReference>